<keyword evidence="3 6" id="KW-0812">Transmembrane</keyword>
<feature type="transmembrane region" description="Helical" evidence="6">
    <location>
        <begin position="299"/>
        <end position="321"/>
    </location>
</feature>
<organism evidence="7 8">
    <name type="scientific">Ktedonobacter racemifer DSM 44963</name>
    <dbReference type="NCBI Taxonomy" id="485913"/>
    <lineage>
        <taxon>Bacteria</taxon>
        <taxon>Bacillati</taxon>
        <taxon>Chloroflexota</taxon>
        <taxon>Ktedonobacteria</taxon>
        <taxon>Ktedonobacterales</taxon>
        <taxon>Ktedonobacteraceae</taxon>
        <taxon>Ktedonobacter</taxon>
    </lineage>
</organism>
<comment type="subcellular location">
    <subcellularLocation>
        <location evidence="1">Membrane</location>
        <topology evidence="1">Multi-pass membrane protein</topology>
    </subcellularLocation>
</comment>
<dbReference type="PANTHER" id="PTHR34857">
    <property type="entry name" value="SLL0384 PROTEIN"/>
    <property type="match status" value="1"/>
</dbReference>
<feature type="transmembrane region" description="Helical" evidence="6">
    <location>
        <begin position="21"/>
        <end position="44"/>
    </location>
</feature>
<evidence type="ECO:0000256" key="2">
    <source>
        <dbReference type="ARBA" id="ARBA00022475"/>
    </source>
</evidence>
<gene>
    <name evidence="7" type="ORF">Krac_1956</name>
</gene>
<dbReference type="InParanoid" id="D6U412"/>
<dbReference type="RefSeq" id="WP_007918488.1">
    <property type="nucleotide sequence ID" value="NZ_ADVG01000004.1"/>
</dbReference>
<evidence type="ECO:0000313" key="7">
    <source>
        <dbReference type="EMBL" id="EFH81250.1"/>
    </source>
</evidence>
<reference evidence="7 8" key="1">
    <citation type="journal article" date="2011" name="Stand. Genomic Sci.">
        <title>Non-contiguous finished genome sequence and contextual data of the filamentous soil bacterium Ktedonobacter racemifer type strain (SOSP1-21).</title>
        <authorList>
            <person name="Chang Y.J."/>
            <person name="Land M."/>
            <person name="Hauser L."/>
            <person name="Chertkov O."/>
            <person name="Del Rio T.G."/>
            <person name="Nolan M."/>
            <person name="Copeland A."/>
            <person name="Tice H."/>
            <person name="Cheng J.F."/>
            <person name="Lucas S."/>
            <person name="Han C."/>
            <person name="Goodwin L."/>
            <person name="Pitluck S."/>
            <person name="Ivanova N."/>
            <person name="Ovchinikova G."/>
            <person name="Pati A."/>
            <person name="Chen A."/>
            <person name="Palaniappan K."/>
            <person name="Mavromatis K."/>
            <person name="Liolios K."/>
            <person name="Brettin T."/>
            <person name="Fiebig A."/>
            <person name="Rohde M."/>
            <person name="Abt B."/>
            <person name="Goker M."/>
            <person name="Detter J.C."/>
            <person name="Woyke T."/>
            <person name="Bristow J."/>
            <person name="Eisen J.A."/>
            <person name="Markowitz V."/>
            <person name="Hugenholtz P."/>
            <person name="Kyrpides N.C."/>
            <person name="Klenk H.P."/>
            <person name="Lapidus A."/>
        </authorList>
    </citation>
    <scope>NUCLEOTIDE SEQUENCE [LARGE SCALE GENOMIC DNA]</scope>
    <source>
        <strain evidence="8">DSM 44963</strain>
    </source>
</reference>
<feature type="transmembrane region" description="Helical" evidence="6">
    <location>
        <begin position="163"/>
        <end position="181"/>
    </location>
</feature>
<name>D6U412_KTERA</name>
<dbReference type="STRING" id="485913.Krac_1956"/>
<keyword evidence="5 6" id="KW-0472">Membrane</keyword>
<dbReference type="Pfam" id="PF02361">
    <property type="entry name" value="CbiQ"/>
    <property type="match status" value="1"/>
</dbReference>
<keyword evidence="8" id="KW-1185">Reference proteome</keyword>
<evidence type="ECO:0000256" key="1">
    <source>
        <dbReference type="ARBA" id="ARBA00004141"/>
    </source>
</evidence>
<dbReference type="AlphaFoldDB" id="D6U412"/>
<dbReference type="InterPro" id="IPR051611">
    <property type="entry name" value="ECF_transporter_component"/>
</dbReference>
<evidence type="ECO:0000313" key="8">
    <source>
        <dbReference type="Proteomes" id="UP000004508"/>
    </source>
</evidence>
<keyword evidence="2" id="KW-1003">Cell membrane</keyword>
<evidence type="ECO:0000256" key="3">
    <source>
        <dbReference type="ARBA" id="ARBA00022692"/>
    </source>
</evidence>
<evidence type="ECO:0000256" key="5">
    <source>
        <dbReference type="ARBA" id="ARBA00023136"/>
    </source>
</evidence>
<keyword evidence="4 6" id="KW-1133">Transmembrane helix</keyword>
<dbReference type="EMBL" id="ADVG01000004">
    <property type="protein sequence ID" value="EFH81250.1"/>
    <property type="molecule type" value="Genomic_DNA"/>
</dbReference>
<dbReference type="OrthoDB" id="8075495at2"/>
<evidence type="ECO:0000256" key="4">
    <source>
        <dbReference type="ARBA" id="ARBA00022989"/>
    </source>
</evidence>
<dbReference type="Proteomes" id="UP000004508">
    <property type="component" value="Unassembled WGS sequence"/>
</dbReference>
<protein>
    <submittedName>
        <fullName evidence="7">Cobalt transport protein</fullName>
    </submittedName>
</protein>
<feature type="transmembrane region" description="Helical" evidence="6">
    <location>
        <begin position="66"/>
        <end position="95"/>
    </location>
</feature>
<sequence>MIANLQQFLFHTLIGETLIGYLLMFVVPLSLPIILVTLVGVQGVRHLFSYEPRPTFVHSLDPRIKILYPLVIGTLSVLLNWNFVYLLLIITVIPWILVKASFVRARLVLTMILTPALGIVWSQGMFYVPLTGHIHFLFTFPPTLNWIGTPGISTEGLLYGLQQTGRVMVAASATLILLLTTKPSEVIWAFYKFRMPPAVGLAVTVALRFLPQLIERTTVLLQVMQVRGYNLTRPRWWELPAWPDYIGRVCAALPTLTVPLLIGSLRSTSTMAMVVDARAFGVSKTRGSLQEHRLAKNDYVAIGALALVTLITLTLILLHIANRQA</sequence>
<dbReference type="CDD" id="cd16914">
    <property type="entry name" value="EcfT"/>
    <property type="match status" value="1"/>
</dbReference>
<accession>D6U412</accession>
<comment type="caution">
    <text evidence="7">The sequence shown here is derived from an EMBL/GenBank/DDBJ whole genome shotgun (WGS) entry which is preliminary data.</text>
</comment>
<dbReference type="eggNOG" id="COG0619">
    <property type="taxonomic scope" value="Bacteria"/>
</dbReference>
<dbReference type="InterPro" id="IPR003339">
    <property type="entry name" value="ABC/ECF_trnsptr_transmembrane"/>
</dbReference>
<dbReference type="PANTHER" id="PTHR34857:SF2">
    <property type="entry name" value="SLL0384 PROTEIN"/>
    <property type="match status" value="1"/>
</dbReference>
<evidence type="ECO:0000256" key="6">
    <source>
        <dbReference type="SAM" id="Phobius"/>
    </source>
</evidence>
<feature type="transmembrane region" description="Helical" evidence="6">
    <location>
        <begin position="107"/>
        <end position="128"/>
    </location>
</feature>
<proteinExistence type="predicted"/>
<dbReference type="GO" id="GO:0005886">
    <property type="term" value="C:plasma membrane"/>
    <property type="evidence" value="ECO:0007669"/>
    <property type="project" value="UniProtKB-ARBA"/>
</dbReference>